<sequence>MFFRGSGTDMLGGRDPSNYGQFVLISEITTMEDDYVPIDVDLKGDKEVAEIDSKHAKKTTSWLMVSLLSTKKLTSNVWEHYKFLEPSKDGNLFCKCKKYWQVYHGESKNGTRNLKSHLDICKKRNFRDIGQLLLNSRSSSLENRCADFDPEEFCKLMAACTVKHDLSLQICGYEGGRDLFSTLNPIFKDFDQYSNDVFKTVATSELKVYLEDTKLPRVQNYHAFGFCKENKSRILMFSQMARDILAIPLYAAASK</sequence>
<dbReference type="Proteomes" id="UP001153076">
    <property type="component" value="Unassembled WGS sequence"/>
</dbReference>
<accession>A0A9Q1JZN0</accession>
<dbReference type="SMART" id="SM00614">
    <property type="entry name" value="ZnF_BED"/>
    <property type="match status" value="1"/>
</dbReference>
<dbReference type="PANTHER" id="PTHR46481:SF6">
    <property type="entry name" value="ZINC FINGER BED DOMAIN-CONTAINING PROTEIN RICESLEEPER 2-LIKE"/>
    <property type="match status" value="1"/>
</dbReference>
<dbReference type="OrthoDB" id="1432712at2759"/>
<keyword evidence="2" id="KW-1185">Reference proteome</keyword>
<dbReference type="AlphaFoldDB" id="A0A9Q1JZN0"/>
<dbReference type="PANTHER" id="PTHR46481">
    <property type="entry name" value="ZINC FINGER BED DOMAIN-CONTAINING PROTEIN 4"/>
    <property type="match status" value="1"/>
</dbReference>
<gene>
    <name evidence="1" type="ORF">Cgig2_012661</name>
</gene>
<comment type="caution">
    <text evidence="1">The sequence shown here is derived from an EMBL/GenBank/DDBJ whole genome shotgun (WGS) entry which is preliminary data.</text>
</comment>
<dbReference type="InterPro" id="IPR052035">
    <property type="entry name" value="ZnF_BED_domain_contain"/>
</dbReference>
<evidence type="ECO:0008006" key="3">
    <source>
        <dbReference type="Google" id="ProtNLM"/>
    </source>
</evidence>
<dbReference type="EMBL" id="JAKOGI010000503">
    <property type="protein sequence ID" value="KAJ8434059.1"/>
    <property type="molecule type" value="Genomic_DNA"/>
</dbReference>
<evidence type="ECO:0000313" key="2">
    <source>
        <dbReference type="Proteomes" id="UP001153076"/>
    </source>
</evidence>
<proteinExistence type="predicted"/>
<name>A0A9Q1JZN0_9CARY</name>
<organism evidence="1 2">
    <name type="scientific">Carnegiea gigantea</name>
    <dbReference type="NCBI Taxonomy" id="171969"/>
    <lineage>
        <taxon>Eukaryota</taxon>
        <taxon>Viridiplantae</taxon>
        <taxon>Streptophyta</taxon>
        <taxon>Embryophyta</taxon>
        <taxon>Tracheophyta</taxon>
        <taxon>Spermatophyta</taxon>
        <taxon>Magnoliopsida</taxon>
        <taxon>eudicotyledons</taxon>
        <taxon>Gunneridae</taxon>
        <taxon>Pentapetalae</taxon>
        <taxon>Caryophyllales</taxon>
        <taxon>Cactineae</taxon>
        <taxon>Cactaceae</taxon>
        <taxon>Cactoideae</taxon>
        <taxon>Echinocereeae</taxon>
        <taxon>Carnegiea</taxon>
    </lineage>
</organism>
<evidence type="ECO:0000313" key="1">
    <source>
        <dbReference type="EMBL" id="KAJ8434059.1"/>
    </source>
</evidence>
<protein>
    <recommendedName>
        <fullName evidence="3">BED-type domain-containing protein</fullName>
    </recommendedName>
</protein>
<reference evidence="1" key="1">
    <citation type="submission" date="2022-04" db="EMBL/GenBank/DDBJ databases">
        <title>Carnegiea gigantea Genome sequencing and assembly v2.</title>
        <authorList>
            <person name="Copetti D."/>
            <person name="Sanderson M.J."/>
            <person name="Burquez A."/>
            <person name="Wojciechowski M.F."/>
        </authorList>
    </citation>
    <scope>NUCLEOTIDE SEQUENCE</scope>
    <source>
        <strain evidence="1">SGP5-SGP5p</strain>
        <tissue evidence="1">Aerial part</tissue>
    </source>
</reference>